<dbReference type="Proteomes" id="UP000230750">
    <property type="component" value="Unassembled WGS sequence"/>
</dbReference>
<reference evidence="2 3" key="1">
    <citation type="journal article" date="2017" name="PLoS Biol.">
        <title>The sea cucumber genome provides insights into morphological evolution and visceral regeneration.</title>
        <authorList>
            <person name="Zhang X."/>
            <person name="Sun L."/>
            <person name="Yuan J."/>
            <person name="Sun Y."/>
            <person name="Gao Y."/>
            <person name="Zhang L."/>
            <person name="Li S."/>
            <person name="Dai H."/>
            <person name="Hamel J.F."/>
            <person name="Liu C."/>
            <person name="Yu Y."/>
            <person name="Liu S."/>
            <person name="Lin W."/>
            <person name="Guo K."/>
            <person name="Jin S."/>
            <person name="Xu P."/>
            <person name="Storey K.B."/>
            <person name="Huan P."/>
            <person name="Zhang T."/>
            <person name="Zhou Y."/>
            <person name="Zhang J."/>
            <person name="Lin C."/>
            <person name="Li X."/>
            <person name="Xing L."/>
            <person name="Huo D."/>
            <person name="Sun M."/>
            <person name="Wang L."/>
            <person name="Mercier A."/>
            <person name="Li F."/>
            <person name="Yang H."/>
            <person name="Xiang J."/>
        </authorList>
    </citation>
    <scope>NUCLEOTIDE SEQUENCE [LARGE SCALE GENOMIC DNA]</scope>
    <source>
        <strain evidence="2">Shaxun</strain>
        <tissue evidence="2">Muscle</tissue>
    </source>
</reference>
<evidence type="ECO:0000313" key="3">
    <source>
        <dbReference type="Proteomes" id="UP000230750"/>
    </source>
</evidence>
<name>A0A2G8LP87_STIJA</name>
<proteinExistence type="predicted"/>
<feature type="compositionally biased region" description="Basic residues" evidence="1">
    <location>
        <begin position="223"/>
        <end position="238"/>
    </location>
</feature>
<gene>
    <name evidence="2" type="ORF">BSL78_00961</name>
</gene>
<keyword evidence="3" id="KW-1185">Reference proteome</keyword>
<comment type="caution">
    <text evidence="2">The sequence shown here is derived from an EMBL/GenBank/DDBJ whole genome shotgun (WGS) entry which is preliminary data.</text>
</comment>
<evidence type="ECO:0000256" key="1">
    <source>
        <dbReference type="SAM" id="MobiDB-lite"/>
    </source>
</evidence>
<feature type="region of interest" description="Disordered" evidence="1">
    <location>
        <begin position="83"/>
        <end position="104"/>
    </location>
</feature>
<feature type="region of interest" description="Disordered" evidence="1">
    <location>
        <begin position="223"/>
        <end position="246"/>
    </location>
</feature>
<protein>
    <submittedName>
        <fullName evidence="2">Uncharacterized protein</fullName>
    </submittedName>
</protein>
<dbReference type="AlphaFoldDB" id="A0A2G8LP87"/>
<evidence type="ECO:0000313" key="2">
    <source>
        <dbReference type="EMBL" id="PIK62078.1"/>
    </source>
</evidence>
<dbReference type="EMBL" id="MRZV01000019">
    <property type="protein sequence ID" value="PIK62078.1"/>
    <property type="molecule type" value="Genomic_DNA"/>
</dbReference>
<sequence>MTSPGPAEDGPAMAEEFLFGYRKSFSSYSDRVDRIGAWRVQERPYSDMDVDLLDGGRNGYRDHPDVAVLKMKIEEQMHQLSLLQKENKDKGRQSHGLGSGARRYKQMDMEFDDGDDPADQRPLHDQPRYIVDAYSRHFEIDIEGDMDTGHIESENPFPGVNHDDEIVEVKVGGEDEKQLENYDNDPVAAVAIGRAKNSVSRQQSPHQRERFESYLTQQRRAKYRRMSKRRRARRKMSKNRLSALDQERHPGLIPTSVSADDQNWTDRSATPSERYFSEGAEQGASDWSHGLLPSTFSPLWRSHDSLGSFEVAVSYHAE</sequence>
<organism evidence="2 3">
    <name type="scientific">Stichopus japonicus</name>
    <name type="common">Sea cucumber</name>
    <dbReference type="NCBI Taxonomy" id="307972"/>
    <lineage>
        <taxon>Eukaryota</taxon>
        <taxon>Metazoa</taxon>
        <taxon>Echinodermata</taxon>
        <taxon>Eleutherozoa</taxon>
        <taxon>Echinozoa</taxon>
        <taxon>Holothuroidea</taxon>
        <taxon>Aspidochirotacea</taxon>
        <taxon>Aspidochirotida</taxon>
        <taxon>Stichopodidae</taxon>
        <taxon>Apostichopus</taxon>
    </lineage>
</organism>
<accession>A0A2G8LP87</accession>